<name>A0A0L1IP49_ASPN3</name>
<dbReference type="RefSeq" id="XP_015402249.1">
    <property type="nucleotide sequence ID" value="XM_015556008.1"/>
</dbReference>
<keyword evidence="3" id="KW-1185">Reference proteome</keyword>
<feature type="region of interest" description="Disordered" evidence="1">
    <location>
        <begin position="53"/>
        <end position="80"/>
    </location>
</feature>
<feature type="compositionally biased region" description="Basic and acidic residues" evidence="1">
    <location>
        <begin position="53"/>
        <end position="64"/>
    </location>
</feature>
<organism evidence="2 3">
    <name type="scientific">Aspergillus nomiae NRRL (strain ATCC 15546 / NRRL 13137 / CBS 260.88 / M93)</name>
    <dbReference type="NCBI Taxonomy" id="1509407"/>
    <lineage>
        <taxon>Eukaryota</taxon>
        <taxon>Fungi</taxon>
        <taxon>Dikarya</taxon>
        <taxon>Ascomycota</taxon>
        <taxon>Pezizomycotina</taxon>
        <taxon>Eurotiomycetes</taxon>
        <taxon>Eurotiomycetidae</taxon>
        <taxon>Eurotiales</taxon>
        <taxon>Aspergillaceae</taxon>
        <taxon>Aspergillus</taxon>
        <taxon>Aspergillus subgen. Circumdati</taxon>
    </lineage>
</organism>
<protein>
    <submittedName>
        <fullName evidence="2">Uncharacterized protein</fullName>
    </submittedName>
</protein>
<proteinExistence type="predicted"/>
<dbReference type="AlphaFoldDB" id="A0A0L1IP49"/>
<comment type="caution">
    <text evidence="2">The sequence shown here is derived from an EMBL/GenBank/DDBJ whole genome shotgun (WGS) entry which is preliminary data.</text>
</comment>
<evidence type="ECO:0000256" key="1">
    <source>
        <dbReference type="SAM" id="MobiDB-lite"/>
    </source>
</evidence>
<dbReference type="EMBL" id="JNOM01000463">
    <property type="protein sequence ID" value="KNG81326.1"/>
    <property type="molecule type" value="Genomic_DNA"/>
</dbReference>
<dbReference type="GeneID" id="26812556"/>
<evidence type="ECO:0000313" key="2">
    <source>
        <dbReference type="EMBL" id="KNG81326.1"/>
    </source>
</evidence>
<dbReference type="Proteomes" id="UP000037505">
    <property type="component" value="Unassembled WGS sequence"/>
</dbReference>
<feature type="region of interest" description="Disordered" evidence="1">
    <location>
        <begin position="102"/>
        <end position="126"/>
    </location>
</feature>
<accession>A0A0L1IP49</accession>
<sequence length="182" mass="20604">MVAFRVKQWRRQTIKCASTAPCTASFRTRINQVPRKRLVIQIAALRPKMAHDRLSSQVSHDDWSSRLIPDSQPRRGVSSQRKVAGSSLFIETHLPIINGPFEISHKHGDSSSAGYRNRSKPRPPSRCTLHITPRDVLTIFRVGEHPDWLTRLQTGSIDSSGTRVHASLKTREARIPVWSHSC</sequence>
<evidence type="ECO:0000313" key="3">
    <source>
        <dbReference type="Proteomes" id="UP000037505"/>
    </source>
</evidence>
<gene>
    <name evidence="2" type="ORF">ANOM_010752</name>
</gene>
<reference evidence="2 3" key="1">
    <citation type="submission" date="2014-06" db="EMBL/GenBank/DDBJ databases">
        <title>The Genome of the Aflatoxigenic Filamentous Fungus Aspergillus nomius.</title>
        <authorList>
            <person name="Moore M.G."/>
            <person name="Shannon B.M."/>
            <person name="Brian M.M."/>
        </authorList>
    </citation>
    <scope>NUCLEOTIDE SEQUENCE [LARGE SCALE GENOMIC DNA]</scope>
    <source>
        <strain evidence="2 3">NRRL 13137</strain>
    </source>
</reference>